<evidence type="ECO:0000313" key="3">
    <source>
        <dbReference type="EMBL" id="EPR11637.1"/>
    </source>
</evidence>
<feature type="compositionally biased region" description="Basic and acidic residues" evidence="1">
    <location>
        <begin position="538"/>
        <end position="556"/>
    </location>
</feature>
<dbReference type="STRING" id="1330534.L323_11585"/>
<feature type="compositionally biased region" description="Basic and acidic residues" evidence="1">
    <location>
        <begin position="159"/>
        <end position="168"/>
    </location>
</feature>
<evidence type="ECO:0000313" key="4">
    <source>
        <dbReference type="Proteomes" id="UP000016860"/>
    </source>
</evidence>
<evidence type="ECO:0000259" key="2">
    <source>
        <dbReference type="Pfam" id="PF15652"/>
    </source>
</evidence>
<feature type="compositionally biased region" description="Polar residues" evidence="1">
    <location>
        <begin position="211"/>
        <end position="240"/>
    </location>
</feature>
<feature type="region of interest" description="Disordered" evidence="1">
    <location>
        <begin position="1232"/>
        <end position="1280"/>
    </location>
</feature>
<feature type="compositionally biased region" description="Polar residues" evidence="1">
    <location>
        <begin position="170"/>
        <end position="189"/>
    </location>
</feature>
<comment type="caution">
    <text evidence="3">The sequence shown here is derived from an EMBL/GenBank/DDBJ whole genome shotgun (WGS) entry which is preliminary data.</text>
</comment>
<reference evidence="3 4" key="1">
    <citation type="journal article" date="2013" name="Genome Announc.">
        <title>Draft Genome Sequence of the Cellulolytic Bacterium Clostridium papyrosolvens C7 (ATCC 700395).</title>
        <authorList>
            <person name="Zepeda V."/>
            <person name="Dassa B."/>
            <person name="Borovok I."/>
            <person name="Lamed R."/>
            <person name="Bayer E.A."/>
            <person name="Cate J.H."/>
        </authorList>
    </citation>
    <scope>NUCLEOTIDE SEQUENCE [LARGE SCALE GENOMIC DNA]</scope>
    <source>
        <strain evidence="3 4">C7</strain>
    </source>
</reference>
<evidence type="ECO:0000256" key="1">
    <source>
        <dbReference type="SAM" id="MobiDB-lite"/>
    </source>
</evidence>
<feature type="region of interest" description="Disordered" evidence="1">
    <location>
        <begin position="79"/>
        <end position="251"/>
    </location>
</feature>
<dbReference type="Pfam" id="PF15652">
    <property type="entry name" value="Tox-SHH"/>
    <property type="match status" value="1"/>
</dbReference>
<feature type="region of interest" description="Disordered" evidence="1">
    <location>
        <begin position="281"/>
        <end position="315"/>
    </location>
</feature>
<sequence length="1376" mass="147154">MSPVITAQKQKEKTTGVKRNNIQGQAGSRKPVARKADAVEIIHRLKKDPDSLKRDDVVVLQSTIGNKALGKMLTDLKTKKEQTKEQHGKDKVDAIKPLKETAEKTKVPDIKVEEKPQKAPEVSKKTEKQQTKSDNVATDKSKIVQITKKNENSPISAKPVKETVKKQGAEAQTQSIEPTISSKPKQSIQKADIESKNQENVSPKKKDKVQETSAPAKSESTTSNKITSGFGGTVNSQNEAPTKKAPVKAPVIKINSEDPGKILNSLGTVPPTEIVNAFSQASSVSETAFEKQKTKTQAKIPVIPTPTGIPAKKGPAKVVNKVKELAHSAISSFKSEKSGGKACEGMPENIKIREGDDIDADEVRQQAKEYAKNAPEIGMTGEADPNQMEGFMNEASQNAGNAKQAELNQTKQDFGENAIAPQEDPTTIKADKAIGGVLPLGIDINKQAPISPEVASRVNPQLNAQLKSFMQGKENEFQKGKTQFDSGVSSAKANADAQIENHKAEAKRTQLKEQENTKAEVGGLRDQWKSEINTATEGYEKDASAETEKKKKEVGKIKDEKEGEVKTTLKNAEKDADKECKTAKKDADEEKKKQEEKPKSLVGKIWGGIKKVGKAIVDGITKAVSFIFDKLRQAVKTIFEKAKQLAVGLIEAGRRLIVSAIKGLGTVLKGLVKTLLAKFPGIANKICNLIDKAVNKAVAAVNKAAALLKKGVTAALNFMAKAVDGLLVGLQKIYKAVMAGIKKFLTMDFKKIFGAILEAAEIAAEIALAFATGGGSVLLQIVKWLATTLPQLLSTAGSVMNFVNTIKSIKIKDVLKLLSAAGIAGFLTKGLFGELTGLPKESKDEKDKKEPASGRAEKGLVKVLHALSSVFNVFKGVYNKIAGGVGKILGVINIAAKPWFATFSAIYAGAVKAMDVVGNPVETLSEGAGKLKEAVGSFFGSVKGKLKEIAGSIKSKVAILGQPAQLMKLIANKAVDMVLNFIISHPPSALIKAVFKGIEAIAGKSIVELVRQYIPFADKLFDKIAGSGPVQSLMKPLQGPINNVNGMIDEATNGATGMVNNAEQSATSTLGSGAKLVTAMGIGKAGGSKANSKGDTKGKSKEGPKGGGDFLGILLTGVHTKLYAIGLRNIAKLGKNLASKVAGGAKALIGKMLTPKVKFKLGNESHELWVEKGKNKNVVMMASNKNTIQGQIAAGVLPNDGELVKAVNEEERKNEKDVKESDNNKIIAVAQKAKGANGGGPKRPGGYKIGDVDRHGNLSPGENRAPGYSRSKTDNQVQSHHPIQNEWAKRWAKKNNKLYNENDAPAILLESSSGMSHAKVSAAQRARRNREGFDTTIQHEFDVGYRELINAGVNAKLARKAIERAYKYFDSIDAFK</sequence>
<feature type="compositionally biased region" description="Polar residues" evidence="1">
    <location>
        <begin position="481"/>
        <end position="492"/>
    </location>
</feature>
<feature type="compositionally biased region" description="Basic and acidic residues" evidence="1">
    <location>
        <begin position="191"/>
        <end position="210"/>
    </location>
</feature>
<proteinExistence type="predicted"/>
<dbReference type="PATRIC" id="fig|1330534.3.peg.2308"/>
<gene>
    <name evidence="3" type="ORF">L323_11585</name>
</gene>
<organism evidence="3 4">
    <name type="scientific">Ruminiclostridium papyrosolvens C7</name>
    <dbReference type="NCBI Taxonomy" id="1330534"/>
    <lineage>
        <taxon>Bacteria</taxon>
        <taxon>Bacillati</taxon>
        <taxon>Bacillota</taxon>
        <taxon>Clostridia</taxon>
        <taxon>Eubacteriales</taxon>
        <taxon>Oscillospiraceae</taxon>
        <taxon>Ruminiclostridium</taxon>
    </lineage>
</organism>
<dbReference type="InterPro" id="IPR028900">
    <property type="entry name" value="Tox-SHH_dom"/>
</dbReference>
<feature type="region of interest" description="Disordered" evidence="1">
    <location>
        <begin position="481"/>
        <end position="556"/>
    </location>
</feature>
<feature type="region of interest" description="Disordered" evidence="1">
    <location>
        <begin position="568"/>
        <end position="597"/>
    </location>
</feature>
<accession>U4R0J9</accession>
<name>U4R0J9_9FIRM</name>
<feature type="compositionally biased region" description="Basic and acidic residues" evidence="1">
    <location>
        <begin position="499"/>
        <end position="518"/>
    </location>
</feature>
<dbReference type="Proteomes" id="UP000016860">
    <property type="component" value="Unassembled WGS sequence"/>
</dbReference>
<feature type="compositionally biased region" description="Basic and acidic residues" evidence="1">
    <location>
        <begin position="79"/>
        <end position="142"/>
    </location>
</feature>
<feature type="domain" description="Tox-SHH" evidence="2">
    <location>
        <begin position="1274"/>
        <end position="1370"/>
    </location>
</feature>
<dbReference type="RefSeq" id="WP_020815819.1">
    <property type="nucleotide sequence ID" value="NZ_ATAY01000035.1"/>
</dbReference>
<protein>
    <recommendedName>
        <fullName evidence="2">Tox-SHH domain-containing protein</fullName>
    </recommendedName>
</protein>
<feature type="region of interest" description="Disordered" evidence="1">
    <location>
        <begin position="333"/>
        <end position="358"/>
    </location>
</feature>
<dbReference type="EMBL" id="ATAY01000035">
    <property type="protein sequence ID" value="EPR11637.1"/>
    <property type="molecule type" value="Genomic_DNA"/>
</dbReference>